<evidence type="ECO:0000259" key="5">
    <source>
        <dbReference type="PROSITE" id="PS50931"/>
    </source>
</evidence>
<evidence type="ECO:0000256" key="3">
    <source>
        <dbReference type="ARBA" id="ARBA00023125"/>
    </source>
</evidence>
<comment type="similarity">
    <text evidence="1">Belongs to the LysR transcriptional regulatory family.</text>
</comment>
<dbReference type="InterPro" id="IPR036390">
    <property type="entry name" value="WH_DNA-bd_sf"/>
</dbReference>
<dbReference type="Proteomes" id="UP000250744">
    <property type="component" value="Unassembled WGS sequence"/>
</dbReference>
<evidence type="ECO:0000313" key="6">
    <source>
        <dbReference type="EMBL" id="RAU17024.1"/>
    </source>
</evidence>
<sequence>MDNASLTAFVTVTDCQSFSEAADRLFLTQSAISKRIALLESQLNCRLFDRIGRHVMLTDAGRHLLPKAREILLAIKDAERLVSNLRGSVNGRLCVAASHHISLHRLPPVLKHYVAKFPDVELDLRFDESELAYDSVLRGDIELALITLAPEHDARIISQVIWQDRLFYVVSQQHPLAKETRLTLAKLSQYPAILPRSHTFTHQLVLKQFSEHSLEPSVHMSTNYLDTLRMMVSIGLGWSLLPETMIDDSLVRLPLDVEPVERPLGYIYHRNRTLSNAALEMIQLLEQARS</sequence>
<comment type="caution">
    <text evidence="6">The sequence shown here is derived from an EMBL/GenBank/DDBJ whole genome shotgun (WGS) entry which is preliminary data.</text>
</comment>
<dbReference type="FunFam" id="1.10.10.10:FF:000001">
    <property type="entry name" value="LysR family transcriptional regulator"/>
    <property type="match status" value="1"/>
</dbReference>
<dbReference type="InterPro" id="IPR000847">
    <property type="entry name" value="LysR_HTH_N"/>
</dbReference>
<dbReference type="CDD" id="cd05466">
    <property type="entry name" value="PBP2_LTTR_substrate"/>
    <property type="match status" value="1"/>
</dbReference>
<dbReference type="AlphaFoldDB" id="A0A364NJ04"/>
<reference evidence="6 7" key="1">
    <citation type="submission" date="2018-06" db="EMBL/GenBank/DDBJ databases">
        <title>Nitrincola tibetense sp. nov., isolated from Lake XuguoCo on Tibetan Plateau.</title>
        <authorList>
            <person name="Xing P."/>
        </authorList>
    </citation>
    <scope>NUCLEOTIDE SEQUENCE [LARGE SCALE GENOMIC DNA]</scope>
    <source>
        <strain evidence="7">xg18</strain>
    </source>
</reference>
<name>A0A364NJ04_9GAMM</name>
<keyword evidence="7" id="KW-1185">Reference proteome</keyword>
<feature type="domain" description="HTH lysR-type" evidence="5">
    <location>
        <begin position="1"/>
        <end position="58"/>
    </location>
</feature>
<gene>
    <name evidence="6" type="ORF">DN062_15050</name>
</gene>
<organism evidence="6 7">
    <name type="scientific">Nitrincola tibetensis</name>
    <dbReference type="NCBI Taxonomy" id="2219697"/>
    <lineage>
        <taxon>Bacteria</taxon>
        <taxon>Pseudomonadati</taxon>
        <taxon>Pseudomonadota</taxon>
        <taxon>Gammaproteobacteria</taxon>
        <taxon>Oceanospirillales</taxon>
        <taxon>Oceanospirillaceae</taxon>
        <taxon>Nitrincola</taxon>
    </lineage>
</organism>
<dbReference type="PANTHER" id="PTHR30419:SF28">
    <property type="entry name" value="HTH-TYPE TRANSCRIPTIONAL REGULATOR BSDA"/>
    <property type="match status" value="1"/>
</dbReference>
<evidence type="ECO:0000313" key="7">
    <source>
        <dbReference type="Proteomes" id="UP000250744"/>
    </source>
</evidence>
<dbReference type="GO" id="GO:0005829">
    <property type="term" value="C:cytosol"/>
    <property type="evidence" value="ECO:0007669"/>
    <property type="project" value="TreeGrafter"/>
</dbReference>
<proteinExistence type="inferred from homology"/>
<dbReference type="SUPFAM" id="SSF53850">
    <property type="entry name" value="Periplasmic binding protein-like II"/>
    <property type="match status" value="1"/>
</dbReference>
<keyword evidence="4" id="KW-0804">Transcription</keyword>
<dbReference type="InterPro" id="IPR005119">
    <property type="entry name" value="LysR_subst-bd"/>
</dbReference>
<dbReference type="PANTHER" id="PTHR30419">
    <property type="entry name" value="HTH-TYPE TRANSCRIPTIONAL REGULATOR YBHD"/>
    <property type="match status" value="1"/>
</dbReference>
<dbReference type="OrthoDB" id="9803735at2"/>
<keyword evidence="3" id="KW-0238">DNA-binding</keyword>
<dbReference type="SUPFAM" id="SSF46785">
    <property type="entry name" value="Winged helix' DNA-binding domain"/>
    <property type="match status" value="1"/>
</dbReference>
<dbReference type="PRINTS" id="PR00039">
    <property type="entry name" value="HTHLYSR"/>
</dbReference>
<dbReference type="Pfam" id="PF00126">
    <property type="entry name" value="HTH_1"/>
    <property type="match status" value="1"/>
</dbReference>
<evidence type="ECO:0000256" key="2">
    <source>
        <dbReference type="ARBA" id="ARBA00023015"/>
    </source>
</evidence>
<dbReference type="PROSITE" id="PS50931">
    <property type="entry name" value="HTH_LYSR"/>
    <property type="match status" value="1"/>
</dbReference>
<dbReference type="EMBL" id="QKRX01000013">
    <property type="protein sequence ID" value="RAU17024.1"/>
    <property type="molecule type" value="Genomic_DNA"/>
</dbReference>
<dbReference type="InterPro" id="IPR036388">
    <property type="entry name" value="WH-like_DNA-bd_sf"/>
</dbReference>
<dbReference type="GO" id="GO:0003677">
    <property type="term" value="F:DNA binding"/>
    <property type="evidence" value="ECO:0007669"/>
    <property type="project" value="UniProtKB-KW"/>
</dbReference>
<dbReference type="GO" id="GO:0003700">
    <property type="term" value="F:DNA-binding transcription factor activity"/>
    <property type="evidence" value="ECO:0007669"/>
    <property type="project" value="InterPro"/>
</dbReference>
<keyword evidence="2" id="KW-0805">Transcription regulation</keyword>
<evidence type="ECO:0000256" key="4">
    <source>
        <dbReference type="ARBA" id="ARBA00023163"/>
    </source>
</evidence>
<dbReference type="Gene3D" id="3.40.190.290">
    <property type="match status" value="1"/>
</dbReference>
<dbReference type="InterPro" id="IPR050950">
    <property type="entry name" value="HTH-type_LysR_regulators"/>
</dbReference>
<dbReference type="Gene3D" id="1.10.10.10">
    <property type="entry name" value="Winged helix-like DNA-binding domain superfamily/Winged helix DNA-binding domain"/>
    <property type="match status" value="1"/>
</dbReference>
<protein>
    <submittedName>
        <fullName evidence="6">LysR family transcriptional regulator</fullName>
    </submittedName>
</protein>
<dbReference type="Pfam" id="PF03466">
    <property type="entry name" value="LysR_substrate"/>
    <property type="match status" value="1"/>
</dbReference>
<dbReference type="RefSeq" id="WP_112160128.1">
    <property type="nucleotide sequence ID" value="NZ_QKRX01000013.1"/>
</dbReference>
<evidence type="ECO:0000256" key="1">
    <source>
        <dbReference type="ARBA" id="ARBA00009437"/>
    </source>
</evidence>
<accession>A0A364NJ04</accession>